<keyword evidence="2" id="KW-0732">Signal</keyword>
<evidence type="ECO:0000313" key="4">
    <source>
        <dbReference type="Proteomes" id="UP000182840"/>
    </source>
</evidence>
<proteinExistence type="predicted"/>
<feature type="chain" id="PRO_5012227950" evidence="2">
    <location>
        <begin position="26"/>
        <end position="451"/>
    </location>
</feature>
<feature type="region of interest" description="Disordered" evidence="1">
    <location>
        <begin position="152"/>
        <end position="190"/>
    </location>
</feature>
<dbReference type="EMBL" id="CP018171">
    <property type="protein sequence ID" value="APH74173.1"/>
    <property type="molecule type" value="Genomic_DNA"/>
</dbReference>
<accession>A0A1L3SXL5</accession>
<name>A0A1L3SXL5_9HYPH</name>
<organism evidence="3 4">
    <name type="scientific">Aquibium oceanicum</name>
    <dbReference type="NCBI Taxonomy" id="1670800"/>
    <lineage>
        <taxon>Bacteria</taxon>
        <taxon>Pseudomonadati</taxon>
        <taxon>Pseudomonadota</taxon>
        <taxon>Alphaproteobacteria</taxon>
        <taxon>Hyphomicrobiales</taxon>
        <taxon>Phyllobacteriaceae</taxon>
        <taxon>Aquibium</taxon>
    </lineage>
</organism>
<dbReference type="OrthoDB" id="7206787at2"/>
<reference evidence="4" key="1">
    <citation type="submission" date="2016-11" db="EMBL/GenBank/DDBJ databases">
        <title>Mesorhizobium oceanicum sp. nov., isolated from deep seawater in South China Sea.</title>
        <authorList>
            <person name="Fu G.-Y."/>
        </authorList>
    </citation>
    <scope>NUCLEOTIDE SEQUENCE [LARGE SCALE GENOMIC DNA]</scope>
    <source>
        <strain evidence="4">B7</strain>
    </source>
</reference>
<evidence type="ECO:0000313" key="3">
    <source>
        <dbReference type="EMBL" id="APH74173.1"/>
    </source>
</evidence>
<dbReference type="Proteomes" id="UP000182840">
    <property type="component" value="Chromosome"/>
</dbReference>
<feature type="compositionally biased region" description="Polar residues" evidence="1">
    <location>
        <begin position="177"/>
        <end position="190"/>
    </location>
</feature>
<sequence>MLGRLRLSALIFAASAAAFAPSATAQETDYAMVKGWRIFSEQGGLSGGLVCYMSKDNGRVELRLGTDGGDWLLGMPYYDQEDRTGAWGFDGLEAEATFQVIGSGWAYMSVSREMLRNLRNEASVSLELDRGVQSFSLSGSAAAMTKVEECVDNRGRPAGGNRSVQTRQPASPAPRDNSGSQGAKGATSQVGRWQLQRFRDHCAVTNIQGQEKALRFAFDGNVFEFGFMGIGSHSVDNSIPVEIWFDGSRSGSETLEGALTTDAEGVEWRSFADPANEPGHEDGFMNASSFHAAYTTAGGDATETFSLKGSSAALRSLFDCGHKVSGSTMKAAPPPATSRMATRVTPQTAPVEDDAYRLGRGCPKLGAVVSDDSAEPASVEFRYAVGSGNATLIYWLDLGGNPVEMSTFDATDAIVRLDSFVGHSFIVKDFQGTCYGGFFEVQPGRNVFVVR</sequence>
<dbReference type="KEGG" id="meso:BSQ44_24475"/>
<dbReference type="RefSeq" id="WP_072607633.1">
    <property type="nucleotide sequence ID" value="NZ_CP018171.1"/>
</dbReference>
<protein>
    <submittedName>
        <fullName evidence="3">Uncharacterized protein</fullName>
    </submittedName>
</protein>
<gene>
    <name evidence="3" type="ORF">BSQ44_24475</name>
</gene>
<keyword evidence="4" id="KW-1185">Reference proteome</keyword>
<feature type="signal peptide" evidence="2">
    <location>
        <begin position="1"/>
        <end position="25"/>
    </location>
</feature>
<evidence type="ECO:0000256" key="2">
    <source>
        <dbReference type="SAM" id="SignalP"/>
    </source>
</evidence>
<dbReference type="AlphaFoldDB" id="A0A1L3SXL5"/>
<evidence type="ECO:0000256" key="1">
    <source>
        <dbReference type="SAM" id="MobiDB-lite"/>
    </source>
</evidence>